<name>A0A409YRP1_9AGAR</name>
<dbReference type="AlphaFoldDB" id="A0A409YRP1"/>
<accession>A0A409YRP1</accession>
<dbReference type="Proteomes" id="UP000284842">
    <property type="component" value="Unassembled WGS sequence"/>
</dbReference>
<comment type="caution">
    <text evidence="1">The sequence shown here is derived from an EMBL/GenBank/DDBJ whole genome shotgun (WGS) entry which is preliminary data.</text>
</comment>
<dbReference type="InParanoid" id="A0A409YRP1"/>
<reference evidence="1 2" key="1">
    <citation type="journal article" date="2018" name="Evol. Lett.">
        <title>Horizontal gene cluster transfer increased hallucinogenic mushroom diversity.</title>
        <authorList>
            <person name="Reynolds H.T."/>
            <person name="Vijayakumar V."/>
            <person name="Gluck-Thaler E."/>
            <person name="Korotkin H.B."/>
            <person name="Matheny P.B."/>
            <person name="Slot J.C."/>
        </authorList>
    </citation>
    <scope>NUCLEOTIDE SEQUENCE [LARGE SCALE GENOMIC DNA]</scope>
    <source>
        <strain evidence="1 2">2629</strain>
    </source>
</reference>
<evidence type="ECO:0000313" key="2">
    <source>
        <dbReference type="Proteomes" id="UP000284842"/>
    </source>
</evidence>
<gene>
    <name evidence="1" type="ORF">CVT24_002916</name>
</gene>
<dbReference type="OrthoDB" id="3123447at2759"/>
<evidence type="ECO:0000313" key="1">
    <source>
        <dbReference type="EMBL" id="PPR05677.1"/>
    </source>
</evidence>
<sequence>MDAQSHNTDLPSSMELILKALHRIVFPESAMGIPTIPQSPGLVCIVNDFINLLFHNPLIKPGDRVLYAVRLLDLTDAFCSLDELVQLTRGYDQTTKPLYNKASYCMNMIGQILVLFPPNAKLSNVLQTFEEYLKDPPIRLTESAHRLTEDPNSLPRIVHVFPSLCLVDFDFQTFFDYVDAQEGERIHIEEMRKVKRVYKSDADYLWPLPGEEGYYEPVIPNGLFDNMRKNYHFY</sequence>
<keyword evidence="2" id="KW-1185">Reference proteome</keyword>
<organism evidence="1 2">
    <name type="scientific">Panaeolus cyanescens</name>
    <dbReference type="NCBI Taxonomy" id="181874"/>
    <lineage>
        <taxon>Eukaryota</taxon>
        <taxon>Fungi</taxon>
        <taxon>Dikarya</taxon>
        <taxon>Basidiomycota</taxon>
        <taxon>Agaricomycotina</taxon>
        <taxon>Agaricomycetes</taxon>
        <taxon>Agaricomycetidae</taxon>
        <taxon>Agaricales</taxon>
        <taxon>Agaricineae</taxon>
        <taxon>Galeropsidaceae</taxon>
        <taxon>Panaeolus</taxon>
    </lineage>
</organism>
<protein>
    <submittedName>
        <fullName evidence="1">Uncharacterized protein</fullName>
    </submittedName>
</protein>
<dbReference type="EMBL" id="NHTK01000775">
    <property type="protein sequence ID" value="PPR05677.1"/>
    <property type="molecule type" value="Genomic_DNA"/>
</dbReference>
<proteinExistence type="predicted"/>